<feature type="transmembrane region" description="Helical" evidence="1">
    <location>
        <begin position="20"/>
        <end position="39"/>
    </location>
</feature>
<name>A0A8J3IF55_9CHLR</name>
<dbReference type="Proteomes" id="UP000597444">
    <property type="component" value="Unassembled WGS sequence"/>
</dbReference>
<feature type="transmembrane region" description="Helical" evidence="1">
    <location>
        <begin position="171"/>
        <end position="188"/>
    </location>
</feature>
<protein>
    <recommendedName>
        <fullName evidence="4">DUF1345 domain-containing protein</fullName>
    </recommendedName>
</protein>
<feature type="transmembrane region" description="Helical" evidence="1">
    <location>
        <begin position="46"/>
        <end position="67"/>
    </location>
</feature>
<dbReference type="Gene3D" id="1.10.287.70">
    <property type="match status" value="1"/>
</dbReference>
<feature type="transmembrane region" description="Helical" evidence="1">
    <location>
        <begin position="79"/>
        <end position="101"/>
    </location>
</feature>
<proteinExistence type="predicted"/>
<feature type="transmembrane region" description="Helical" evidence="1">
    <location>
        <begin position="200"/>
        <end position="220"/>
    </location>
</feature>
<gene>
    <name evidence="2" type="ORF">KSF_014480</name>
</gene>
<evidence type="ECO:0000313" key="3">
    <source>
        <dbReference type="Proteomes" id="UP000597444"/>
    </source>
</evidence>
<sequence length="223" mass="24801">MENITQQQTDLNYWRSKSVITRWAALVGALILGLLFAALPGRITFGFGWVPLAIIVIITLIITLPHFVRRPFSPSTIRVLSFIILGVVTLTLAVGVCLMIYTLPNRSQSQAGMLLQTAGLLWIANILVFALWYWEIDGGGPIKRHKHGHQAADFMFPQQADGNTKGWAPHFFDYLFVAFTAATALSPTDTYPLTRWAKMLMMMEAIIAMLTIVILAGRAVNIL</sequence>
<evidence type="ECO:0000313" key="2">
    <source>
        <dbReference type="EMBL" id="GHO91400.1"/>
    </source>
</evidence>
<keyword evidence="1" id="KW-0812">Transmembrane</keyword>
<keyword evidence="1" id="KW-1133">Transmembrane helix</keyword>
<accession>A0A8J3IF55</accession>
<dbReference type="RefSeq" id="WP_220202297.1">
    <property type="nucleotide sequence ID" value="NZ_BNJK01000001.1"/>
</dbReference>
<feature type="transmembrane region" description="Helical" evidence="1">
    <location>
        <begin position="113"/>
        <end position="134"/>
    </location>
</feature>
<organism evidence="2 3">
    <name type="scientific">Reticulibacter mediterranei</name>
    <dbReference type="NCBI Taxonomy" id="2778369"/>
    <lineage>
        <taxon>Bacteria</taxon>
        <taxon>Bacillati</taxon>
        <taxon>Chloroflexota</taxon>
        <taxon>Ktedonobacteria</taxon>
        <taxon>Ktedonobacterales</taxon>
        <taxon>Reticulibacteraceae</taxon>
        <taxon>Reticulibacter</taxon>
    </lineage>
</organism>
<keyword evidence="3" id="KW-1185">Reference proteome</keyword>
<keyword evidence="1" id="KW-0472">Membrane</keyword>
<dbReference type="EMBL" id="BNJK01000001">
    <property type="protein sequence ID" value="GHO91400.1"/>
    <property type="molecule type" value="Genomic_DNA"/>
</dbReference>
<evidence type="ECO:0000256" key="1">
    <source>
        <dbReference type="SAM" id="Phobius"/>
    </source>
</evidence>
<reference evidence="2" key="1">
    <citation type="submission" date="2020-10" db="EMBL/GenBank/DDBJ databases">
        <title>Taxonomic study of unclassified bacteria belonging to the class Ktedonobacteria.</title>
        <authorList>
            <person name="Yabe S."/>
            <person name="Wang C.M."/>
            <person name="Zheng Y."/>
            <person name="Sakai Y."/>
            <person name="Cavaletti L."/>
            <person name="Monciardini P."/>
            <person name="Donadio S."/>
        </authorList>
    </citation>
    <scope>NUCLEOTIDE SEQUENCE</scope>
    <source>
        <strain evidence="2">ID150040</strain>
    </source>
</reference>
<evidence type="ECO:0008006" key="4">
    <source>
        <dbReference type="Google" id="ProtNLM"/>
    </source>
</evidence>
<dbReference type="AlphaFoldDB" id="A0A8J3IF55"/>
<comment type="caution">
    <text evidence="2">The sequence shown here is derived from an EMBL/GenBank/DDBJ whole genome shotgun (WGS) entry which is preliminary data.</text>
</comment>